<dbReference type="InterPro" id="IPR037068">
    <property type="entry name" value="DNA_primase_core_N_sf"/>
</dbReference>
<dbReference type="KEGG" id="cyt:cce_1561"/>
<dbReference type="GO" id="GO:0006269">
    <property type="term" value="P:DNA replication, synthesis of primer"/>
    <property type="evidence" value="ECO:0007669"/>
    <property type="project" value="UniProtKB-UniRule"/>
</dbReference>
<evidence type="ECO:0000313" key="17">
    <source>
        <dbReference type="Proteomes" id="UP000001203"/>
    </source>
</evidence>
<evidence type="ECO:0000256" key="13">
    <source>
        <dbReference type="PIRNR" id="PIRNR002811"/>
    </source>
</evidence>
<dbReference type="PROSITE" id="PS50880">
    <property type="entry name" value="TOPRIM"/>
    <property type="match status" value="1"/>
</dbReference>
<evidence type="ECO:0000256" key="11">
    <source>
        <dbReference type="ARBA" id="ARBA00023163"/>
    </source>
</evidence>
<evidence type="ECO:0000256" key="9">
    <source>
        <dbReference type="ARBA" id="ARBA00022842"/>
    </source>
</evidence>
<keyword evidence="5 12" id="KW-0235">DNA replication</keyword>
<dbReference type="EC" id="2.7.7.101" evidence="12"/>
<keyword evidence="17" id="KW-1185">Reference proteome</keyword>
<protein>
    <recommendedName>
        <fullName evidence="12 13">DNA primase</fullName>
        <ecNumber evidence="12">2.7.7.101</ecNumber>
    </recommendedName>
</protein>
<dbReference type="NCBIfam" id="TIGR01391">
    <property type="entry name" value="dnaG"/>
    <property type="match status" value="1"/>
</dbReference>
<comment type="subunit">
    <text evidence="12">Monomer. Interacts with DnaB.</text>
</comment>
<dbReference type="SMART" id="SM00400">
    <property type="entry name" value="ZnF_CHCC"/>
    <property type="match status" value="1"/>
</dbReference>
<evidence type="ECO:0000256" key="3">
    <source>
        <dbReference type="ARBA" id="ARBA00022679"/>
    </source>
</evidence>
<keyword evidence="9" id="KW-0460">Magnesium</keyword>
<evidence type="ECO:0000256" key="1">
    <source>
        <dbReference type="ARBA" id="ARBA00022478"/>
    </source>
</evidence>
<dbReference type="eggNOG" id="COG0358">
    <property type="taxonomic scope" value="Bacteria"/>
</dbReference>
<dbReference type="InterPro" id="IPR006295">
    <property type="entry name" value="DNA_primase_DnaG"/>
</dbReference>
<keyword evidence="7 12" id="KW-0863">Zinc-finger</keyword>
<keyword evidence="3 12" id="KW-0808">Transferase</keyword>
<dbReference type="SMART" id="SM00493">
    <property type="entry name" value="TOPRIM"/>
    <property type="match status" value="1"/>
</dbReference>
<comment type="catalytic activity">
    <reaction evidence="12">
        <text>ssDNA + n NTP = ssDNA/pppN(pN)n-1 hybrid + (n-1) diphosphate.</text>
        <dbReference type="EC" id="2.7.7.101"/>
    </reaction>
</comment>
<evidence type="ECO:0000256" key="7">
    <source>
        <dbReference type="ARBA" id="ARBA00022771"/>
    </source>
</evidence>
<keyword evidence="2 12" id="KW-0639">Primosome</keyword>
<dbReference type="Proteomes" id="UP000001203">
    <property type="component" value="Chromosome circular"/>
</dbReference>
<dbReference type="SUPFAM" id="SSF56731">
    <property type="entry name" value="DNA primase core"/>
    <property type="match status" value="1"/>
</dbReference>
<dbReference type="Pfam" id="PF08275">
    <property type="entry name" value="DNAG_N"/>
    <property type="match status" value="1"/>
</dbReference>
<organism evidence="16 17">
    <name type="scientific">Crocosphaera subtropica (strain ATCC 51142 / BH68)</name>
    <name type="common">Cyanothece sp. (strain ATCC 51142)</name>
    <dbReference type="NCBI Taxonomy" id="43989"/>
    <lineage>
        <taxon>Bacteria</taxon>
        <taxon>Bacillati</taxon>
        <taxon>Cyanobacteriota</taxon>
        <taxon>Cyanophyceae</taxon>
        <taxon>Oscillatoriophycideae</taxon>
        <taxon>Chroococcales</taxon>
        <taxon>Aphanothecaceae</taxon>
        <taxon>Crocosphaera</taxon>
        <taxon>Crocosphaera subtropica</taxon>
    </lineage>
</organism>
<dbReference type="GO" id="GO:0003677">
    <property type="term" value="F:DNA binding"/>
    <property type="evidence" value="ECO:0007669"/>
    <property type="project" value="UniProtKB-KW"/>
</dbReference>
<dbReference type="InterPro" id="IPR002694">
    <property type="entry name" value="Znf_CHC2"/>
</dbReference>
<dbReference type="HOGENOM" id="CLU_013501_3_1_3"/>
<reference evidence="16 17" key="1">
    <citation type="journal article" date="2008" name="Proc. Natl. Acad. Sci. U.S.A.">
        <title>The genome of Cyanothece 51142, a unicellular diazotrophic cyanobacterium important in the marine nitrogen cycle.</title>
        <authorList>
            <person name="Welsh E.A."/>
            <person name="Liberton M."/>
            <person name="Stoeckel J."/>
            <person name="Loh T."/>
            <person name="Elvitigala T."/>
            <person name="Wang C."/>
            <person name="Wollam A."/>
            <person name="Fulton R.S."/>
            <person name="Clifton S.W."/>
            <person name="Jacobs J.M."/>
            <person name="Aurora R."/>
            <person name="Ghosh B.K."/>
            <person name="Sherman L.A."/>
            <person name="Smith R.D."/>
            <person name="Wilson R.K."/>
            <person name="Pakrasi H.B."/>
        </authorList>
    </citation>
    <scope>NUCLEOTIDE SEQUENCE [LARGE SCALE GENOMIC DNA]</scope>
    <source>
        <strain evidence="17">ATCC 51142 / BH68</strain>
    </source>
</reference>
<dbReference type="SUPFAM" id="SSF57783">
    <property type="entry name" value="Zinc beta-ribbon"/>
    <property type="match status" value="1"/>
</dbReference>
<keyword evidence="8 12" id="KW-0862">Zinc</keyword>
<evidence type="ECO:0000313" key="16">
    <source>
        <dbReference type="EMBL" id="ACB50911.1"/>
    </source>
</evidence>
<dbReference type="InterPro" id="IPR006171">
    <property type="entry name" value="TOPRIM_dom"/>
</dbReference>
<dbReference type="HAMAP" id="MF_00974">
    <property type="entry name" value="DNA_primase_DnaG"/>
    <property type="match status" value="1"/>
</dbReference>
<dbReference type="FunFam" id="3.90.580.10:FF:000001">
    <property type="entry name" value="DNA primase"/>
    <property type="match status" value="1"/>
</dbReference>
<evidence type="ECO:0000259" key="15">
    <source>
        <dbReference type="PROSITE" id="PS50880"/>
    </source>
</evidence>
<gene>
    <name evidence="12 16" type="primary">dnaG</name>
    <name evidence="16" type="ordered locus">cce_1561</name>
</gene>
<proteinExistence type="inferred from homology"/>
<accession>B1WXS4</accession>
<dbReference type="Gene3D" id="3.90.580.10">
    <property type="entry name" value="Zinc finger, CHC2-type domain"/>
    <property type="match status" value="1"/>
</dbReference>
<dbReference type="GO" id="GO:0005737">
    <property type="term" value="C:cytoplasm"/>
    <property type="evidence" value="ECO:0007669"/>
    <property type="project" value="TreeGrafter"/>
</dbReference>
<dbReference type="Gene3D" id="3.40.1360.10">
    <property type="match status" value="1"/>
</dbReference>
<comment type="similarity">
    <text evidence="12 13">Belongs to the DnaG primase family.</text>
</comment>
<evidence type="ECO:0000256" key="2">
    <source>
        <dbReference type="ARBA" id="ARBA00022515"/>
    </source>
</evidence>
<keyword evidence="4 12" id="KW-0548">Nucleotidyltransferase</keyword>
<evidence type="ECO:0000256" key="12">
    <source>
        <dbReference type="HAMAP-Rule" id="MF_00974"/>
    </source>
</evidence>
<dbReference type="CDD" id="cd03364">
    <property type="entry name" value="TOPRIM_DnaG_primases"/>
    <property type="match status" value="1"/>
</dbReference>
<dbReference type="Pfam" id="PF01807">
    <property type="entry name" value="Zn_ribbon_DnaG"/>
    <property type="match status" value="1"/>
</dbReference>
<comment type="function">
    <text evidence="12 13">RNA polymerase that catalyzes the synthesis of short RNA molecules used as primers for DNA polymerase during DNA replication.</text>
</comment>
<dbReference type="FunFam" id="3.40.1360.10:FF:000002">
    <property type="entry name" value="DNA primase"/>
    <property type="match status" value="1"/>
</dbReference>
<dbReference type="AlphaFoldDB" id="B1WXS4"/>
<dbReference type="Gene3D" id="3.90.980.10">
    <property type="entry name" value="DNA primase, catalytic core, N-terminal domain"/>
    <property type="match status" value="1"/>
</dbReference>
<comment type="cofactor">
    <cofactor evidence="12 13 14">
        <name>Zn(2+)</name>
        <dbReference type="ChEBI" id="CHEBI:29105"/>
    </cofactor>
    <text evidence="12 13 14">Binds 1 zinc ion per monomer.</text>
</comment>
<dbReference type="InterPro" id="IPR013264">
    <property type="entry name" value="DNAG_N"/>
</dbReference>
<dbReference type="STRING" id="43989.cce_1561"/>
<keyword evidence="1 12" id="KW-0240">DNA-directed RNA polymerase</keyword>
<dbReference type="InterPro" id="IPR036977">
    <property type="entry name" value="DNA_primase_Znf_CHC2"/>
</dbReference>
<evidence type="ECO:0000256" key="8">
    <source>
        <dbReference type="ARBA" id="ARBA00022833"/>
    </source>
</evidence>
<dbReference type="GO" id="GO:0000428">
    <property type="term" value="C:DNA-directed RNA polymerase complex"/>
    <property type="evidence" value="ECO:0007669"/>
    <property type="project" value="UniProtKB-KW"/>
</dbReference>
<evidence type="ECO:0000256" key="4">
    <source>
        <dbReference type="ARBA" id="ARBA00022695"/>
    </source>
</evidence>
<dbReference type="GO" id="GO:1990077">
    <property type="term" value="C:primosome complex"/>
    <property type="evidence" value="ECO:0007669"/>
    <property type="project" value="UniProtKB-KW"/>
</dbReference>
<dbReference type="InterPro" id="IPR030846">
    <property type="entry name" value="DnaG_bac"/>
</dbReference>
<comment type="domain">
    <text evidence="12">Contains an N-terminal zinc-binding domain, a central core domain that contains the primase activity, and a C-terminal DnaB-binding domain.</text>
</comment>
<sequence length="652" mass="75663">MELSPTLIMNFPRLHPDTLEEVKEKIDIYEVVSDYVVLKKRGQNYVGLCPFHQEKTPSFTVNQTKQLYYCFGCGEGGNGIKFLMEIGQQSFTQVVLELAKRYQVPIKTLEPEKRQEIQKELSLRDQLYEIVALTSNFYEHALQEPLGENALNYLTQKRLLKFQTIQQFNLGYAPSGWETLYRYLVEQKRYPIALVEQAGLIKPRKKGNGYYDTFRDRLMIPIKDIQGRIIAFGGRSLTDEEPKYLNSPDTPLFNKGKILFALDQAKNSIRSLDKVIVVEGYFDAIALHEAGITNTVASLGTAFSESQLKQLLRYTDSKQVIFNFDADNAGIKATQRAITEIESLIYSGQVNLKILNIPDGKDADEFIKSHSDGVEKYQELIEKAPLWLNWEIQQLLIDKNLKQADHFEQVAQGMVKLLNKLSDNNQRSYYISYCAELLAQGDARILPLYIKNLQTQLNKPLTKAAQKKTDKTFIKPEVSTENNLLKEAETILLKIYIHYPECRQEIFNKLEDNNLCFSLSDHRIIWHNLLEIEEDTLNTTNDNNEQFISKLEIKMVELSQIVNKIYDLLNFREIEQYEDSNRLNLIIDAALISLKKVNLEKYCLYCEQKYKKINPQEDPVNYQYYLNEYISSRQKILQLQPLRSFSQLDIYG</sequence>
<evidence type="ECO:0000256" key="5">
    <source>
        <dbReference type="ARBA" id="ARBA00022705"/>
    </source>
</evidence>
<evidence type="ECO:0000256" key="10">
    <source>
        <dbReference type="ARBA" id="ARBA00023125"/>
    </source>
</evidence>
<dbReference type="GO" id="GO:0008270">
    <property type="term" value="F:zinc ion binding"/>
    <property type="evidence" value="ECO:0007669"/>
    <property type="project" value="UniProtKB-UniRule"/>
</dbReference>
<dbReference type="PANTHER" id="PTHR30313:SF2">
    <property type="entry name" value="DNA PRIMASE"/>
    <property type="match status" value="1"/>
</dbReference>
<dbReference type="FunFam" id="3.90.980.10:FF:000001">
    <property type="entry name" value="DNA primase"/>
    <property type="match status" value="1"/>
</dbReference>
<evidence type="ECO:0000256" key="14">
    <source>
        <dbReference type="PIRSR" id="PIRSR002811-1"/>
    </source>
</evidence>
<feature type="zinc finger region" description="CHC2-type" evidence="12 14">
    <location>
        <begin position="49"/>
        <end position="73"/>
    </location>
</feature>
<dbReference type="PANTHER" id="PTHR30313">
    <property type="entry name" value="DNA PRIMASE"/>
    <property type="match status" value="1"/>
</dbReference>
<dbReference type="Pfam" id="PF10410">
    <property type="entry name" value="DnaB_bind"/>
    <property type="match status" value="1"/>
</dbReference>
<dbReference type="EMBL" id="CP000806">
    <property type="protein sequence ID" value="ACB50911.1"/>
    <property type="molecule type" value="Genomic_DNA"/>
</dbReference>
<dbReference type="InterPro" id="IPR050219">
    <property type="entry name" value="DnaG_primase"/>
</dbReference>
<dbReference type="InterPro" id="IPR034151">
    <property type="entry name" value="TOPRIM_DnaG_bac"/>
</dbReference>
<keyword evidence="11 12" id="KW-0804">Transcription</keyword>
<feature type="domain" description="Toprim" evidence="15">
    <location>
        <begin position="273"/>
        <end position="358"/>
    </location>
</feature>
<keyword evidence="6 12" id="KW-0479">Metal-binding</keyword>
<dbReference type="GO" id="GO:0003899">
    <property type="term" value="F:DNA-directed RNA polymerase activity"/>
    <property type="evidence" value="ECO:0007669"/>
    <property type="project" value="UniProtKB-UniRule"/>
</dbReference>
<dbReference type="Pfam" id="PF13155">
    <property type="entry name" value="Toprim_2"/>
    <property type="match status" value="1"/>
</dbReference>
<name>B1WXS4_CROS5</name>
<dbReference type="InterPro" id="IPR019475">
    <property type="entry name" value="DNA_primase_DnaB-bd"/>
</dbReference>
<dbReference type="PIRSF" id="PIRSF002811">
    <property type="entry name" value="DnaG"/>
    <property type="match status" value="1"/>
</dbReference>
<evidence type="ECO:0000256" key="6">
    <source>
        <dbReference type="ARBA" id="ARBA00022723"/>
    </source>
</evidence>
<keyword evidence="10 12" id="KW-0238">DNA-binding</keyword>